<name>A0A430LUC4_9HYPO</name>
<accession>A0A430LUC4</accession>
<dbReference type="Pfam" id="PF07247">
    <property type="entry name" value="AATase"/>
    <property type="match status" value="1"/>
</dbReference>
<dbReference type="EMBL" id="MIKF01000077">
    <property type="protein sequence ID" value="RTE79316.1"/>
    <property type="molecule type" value="Genomic_DNA"/>
</dbReference>
<comment type="caution">
    <text evidence="3">The sequence shown here is derived from an EMBL/GenBank/DDBJ whole genome shotgun (WGS) entry which is preliminary data.</text>
</comment>
<dbReference type="PANTHER" id="PTHR28037">
    <property type="entry name" value="ALCOHOL O-ACETYLTRANSFERASE 1-RELATED"/>
    <property type="match status" value="1"/>
</dbReference>
<keyword evidence="4" id="KW-1185">Reference proteome</keyword>
<evidence type="ECO:0000313" key="4">
    <source>
        <dbReference type="Proteomes" id="UP000287124"/>
    </source>
</evidence>
<evidence type="ECO:0000256" key="1">
    <source>
        <dbReference type="SAM" id="MobiDB-lite"/>
    </source>
</evidence>
<dbReference type="PROSITE" id="PS50181">
    <property type="entry name" value="FBOX"/>
    <property type="match status" value="1"/>
</dbReference>
<evidence type="ECO:0000313" key="3">
    <source>
        <dbReference type="EMBL" id="RTE79316.1"/>
    </source>
</evidence>
<dbReference type="InterPro" id="IPR052058">
    <property type="entry name" value="Alcohol_O-acetyltransferase"/>
</dbReference>
<dbReference type="InterPro" id="IPR023213">
    <property type="entry name" value="CAT-like_dom_sf"/>
</dbReference>
<dbReference type="PANTHER" id="PTHR28037:SF1">
    <property type="entry name" value="ALCOHOL O-ACETYLTRANSFERASE 1-RELATED"/>
    <property type="match status" value="1"/>
</dbReference>
<proteinExistence type="predicted"/>
<dbReference type="Gene3D" id="3.30.559.10">
    <property type="entry name" value="Chloramphenicol acetyltransferase-like domain"/>
    <property type="match status" value="1"/>
</dbReference>
<dbReference type="Proteomes" id="UP000287124">
    <property type="component" value="Unassembled WGS sequence"/>
</dbReference>
<dbReference type="GO" id="GO:0008080">
    <property type="term" value="F:N-acetyltransferase activity"/>
    <property type="evidence" value="ECO:0007669"/>
    <property type="project" value="TreeGrafter"/>
</dbReference>
<dbReference type="InterPro" id="IPR010828">
    <property type="entry name" value="Atf2/Sli1-like"/>
</dbReference>
<protein>
    <recommendedName>
        <fullName evidence="2">F-box domain-containing protein</fullName>
    </recommendedName>
</protein>
<reference evidence="3 4" key="1">
    <citation type="submission" date="2017-06" db="EMBL/GenBank/DDBJ databases">
        <title>Comparative genomic analysis of Ambrosia Fusariam Clade fungi.</title>
        <authorList>
            <person name="Stajich J.E."/>
            <person name="Carrillo J."/>
            <person name="Kijimoto T."/>
            <person name="Eskalen A."/>
            <person name="O'Donnell K."/>
            <person name="Kasson M."/>
        </authorList>
    </citation>
    <scope>NUCLEOTIDE SEQUENCE [LARGE SCALE GENOMIC DNA]</scope>
    <source>
        <strain evidence="3 4">UCR1854</strain>
    </source>
</reference>
<gene>
    <name evidence="3" type="ORF">BHE90_006238</name>
</gene>
<dbReference type="SUPFAM" id="SSF52777">
    <property type="entry name" value="CoA-dependent acyltransferases"/>
    <property type="match status" value="2"/>
</dbReference>
<dbReference type="InterPro" id="IPR001810">
    <property type="entry name" value="F-box_dom"/>
</dbReference>
<evidence type="ECO:0000259" key="2">
    <source>
        <dbReference type="PROSITE" id="PS50181"/>
    </source>
</evidence>
<feature type="compositionally biased region" description="Acidic residues" evidence="1">
    <location>
        <begin position="92"/>
        <end position="117"/>
    </location>
</feature>
<sequence>MVKEFPLEVLQMVAGQLSGADLKSFSLVSVDTRAAVVRHLWSSITIHSSNEIKLYDITTKGFPDSCIPHVTQLRFAAPFQISHYYRCPDHIDDDTDESDSDNTIEEQEDESAGETQEDGLTGPLAFERLSQRASSFMGKFEKEKLKGFSWDMGCCVPETILGRDGLLPRMHPSLESLRLITDPSCDSQQLDLFHFRNLKSICWKEPHNNSHRLLEAVIKNNANHLTSLELDLPRRWKSGPPESVYFEGRASEDNLGYFGNTLKLHQHTPQPIFRSLTSLVLAHAPLGAAMVDMINFEVLRSLTLRLCPRWGVFTQRIVKMGFPINLKTFELHHDSSASYANVQYEVDEQDPNVTHHRKEPEPGQSEVEEFIDVCEGLEELFLNLPKPNHARSLWKHIARHEGSLKRLAVHHRTRHCNKSARSWGRVDLPSLGLTEHGNENRPYRPPSQNPLGELKLECLSLCCFPELVKFMLESSLSLPSLGLPSLSLSSLKLIHIRQTGNDLRFFGSMAVDLGFRLDTYEANNRGEDYEYEYNTRNFKDSARIKEPETQTPDPIELQDTFRCLGEWAFGPGGPPMLEAVAYGDFAHGGLAEQYSTVRSHLGIYANVCVTATYANRHGQNLPDALYRSLATIIAKHPILSAVPLDTTTTPRFVRLPRVDLNKVVTFIEKPGYTPGATSDPTLDELVESQHNLPFKQDNSLIPFWRITVLRNLDDSSWFSLCLCFHHSLLDTQSAVIIHQDLEYALAAHDNGTSADIVEGSLKTLLPPLESMVDLPISPDFVHAQQGLGEPPQNWWSGKPQTLPVQTRFTSIWIPSNSFTSLRQKCKEQGVTLTATLMSLLASAFFQVLPLEYTIIQGDCAVSLRRFLPDYIDQRSAGCYVGSLSEVYSRESQSIWENAKRTKKIIDETLQLRGADMPVGYLKHVPDISGWLLGKMGKRRWAAWELSNVGGFDDAPGLKIEERQVQSVMFSQSASACSGAVKVSVASGRDGRLGLGFTWQEGIVGDDVVEELVQNLVDLIRENTSECNTL</sequence>
<feature type="region of interest" description="Disordered" evidence="1">
    <location>
        <begin position="92"/>
        <end position="120"/>
    </location>
</feature>
<dbReference type="AlphaFoldDB" id="A0A430LUC4"/>
<feature type="domain" description="F-box" evidence="2">
    <location>
        <begin position="1"/>
        <end position="44"/>
    </location>
</feature>
<organism evidence="3 4">
    <name type="scientific">Fusarium euwallaceae</name>
    <dbReference type="NCBI Taxonomy" id="1147111"/>
    <lineage>
        <taxon>Eukaryota</taxon>
        <taxon>Fungi</taxon>
        <taxon>Dikarya</taxon>
        <taxon>Ascomycota</taxon>
        <taxon>Pezizomycotina</taxon>
        <taxon>Sordariomycetes</taxon>
        <taxon>Hypocreomycetidae</taxon>
        <taxon>Hypocreales</taxon>
        <taxon>Nectriaceae</taxon>
        <taxon>Fusarium</taxon>
        <taxon>Fusarium solani species complex</taxon>
    </lineage>
</organism>